<protein>
    <submittedName>
        <fullName evidence="2">GNAT family N-acetyltransferase</fullName>
        <ecNumber evidence="2">2.3.1.-</ecNumber>
    </submittedName>
</protein>
<gene>
    <name evidence="2" type="ORF">ACFOW7_09095</name>
</gene>
<comment type="caution">
    <text evidence="2">The sequence shown here is derived from an EMBL/GenBank/DDBJ whole genome shotgun (WGS) entry which is preliminary data.</text>
</comment>
<evidence type="ECO:0000313" key="3">
    <source>
        <dbReference type="Proteomes" id="UP001595791"/>
    </source>
</evidence>
<dbReference type="GO" id="GO:0016746">
    <property type="term" value="F:acyltransferase activity"/>
    <property type="evidence" value="ECO:0007669"/>
    <property type="project" value="UniProtKB-KW"/>
</dbReference>
<dbReference type="EMBL" id="JBHSBU010000001">
    <property type="protein sequence ID" value="MFC4159508.1"/>
    <property type="molecule type" value="Genomic_DNA"/>
</dbReference>
<name>A0ABV8MMY0_9NEIS</name>
<dbReference type="CDD" id="cd04301">
    <property type="entry name" value="NAT_SF"/>
    <property type="match status" value="1"/>
</dbReference>
<dbReference type="InterPro" id="IPR000182">
    <property type="entry name" value="GNAT_dom"/>
</dbReference>
<keyword evidence="3" id="KW-1185">Reference proteome</keyword>
<dbReference type="PROSITE" id="PS51186">
    <property type="entry name" value="GNAT"/>
    <property type="match status" value="1"/>
</dbReference>
<dbReference type="Gene3D" id="1.10.287.900">
    <property type="entry name" value="The crystal structure of the spermine/spermidine acetyltransferase from enterococcus faecali"/>
    <property type="match status" value="1"/>
</dbReference>
<dbReference type="Gene3D" id="3.40.630.30">
    <property type="match status" value="1"/>
</dbReference>
<evidence type="ECO:0000259" key="1">
    <source>
        <dbReference type="PROSITE" id="PS51186"/>
    </source>
</evidence>
<sequence>MKPIFDSPGRNAVVSLREVTPDNLEQIIGLQVAPDQEVFVEPNAVSLAEAFLHKAHTWVRAIYADERPVGFLMLKSSPEPAVYGLWRLMVDYRFQGAAFGSRAVEQVIEHVRKQPGARRISLFCIPQDGHPGPFYERLGFVYTTGEVEEGELRMHLDL</sequence>
<keyword evidence="2" id="KW-0808">Transferase</keyword>
<dbReference type="RefSeq" id="WP_378163338.1">
    <property type="nucleotide sequence ID" value="NZ_JBHSBU010000001.1"/>
</dbReference>
<dbReference type="EC" id="2.3.1.-" evidence="2"/>
<organism evidence="2 3">
    <name type="scientific">Chitinimonas lacunae</name>
    <dbReference type="NCBI Taxonomy" id="1963018"/>
    <lineage>
        <taxon>Bacteria</taxon>
        <taxon>Pseudomonadati</taxon>
        <taxon>Pseudomonadota</taxon>
        <taxon>Betaproteobacteria</taxon>
        <taxon>Neisseriales</taxon>
        <taxon>Chitinibacteraceae</taxon>
        <taxon>Chitinimonas</taxon>
    </lineage>
</organism>
<dbReference type="Pfam" id="PF00583">
    <property type="entry name" value="Acetyltransf_1"/>
    <property type="match status" value="1"/>
</dbReference>
<reference evidence="3" key="1">
    <citation type="journal article" date="2019" name="Int. J. Syst. Evol. Microbiol.">
        <title>The Global Catalogue of Microorganisms (GCM) 10K type strain sequencing project: providing services to taxonomists for standard genome sequencing and annotation.</title>
        <authorList>
            <consortium name="The Broad Institute Genomics Platform"/>
            <consortium name="The Broad Institute Genome Sequencing Center for Infectious Disease"/>
            <person name="Wu L."/>
            <person name="Ma J."/>
        </authorList>
    </citation>
    <scope>NUCLEOTIDE SEQUENCE [LARGE SCALE GENOMIC DNA]</scope>
    <source>
        <strain evidence="3">LMG 29894</strain>
    </source>
</reference>
<dbReference type="SUPFAM" id="SSF55729">
    <property type="entry name" value="Acyl-CoA N-acyltransferases (Nat)"/>
    <property type="match status" value="1"/>
</dbReference>
<accession>A0ABV8MMY0</accession>
<feature type="domain" description="N-acetyltransferase" evidence="1">
    <location>
        <begin position="14"/>
        <end position="158"/>
    </location>
</feature>
<dbReference type="Proteomes" id="UP001595791">
    <property type="component" value="Unassembled WGS sequence"/>
</dbReference>
<proteinExistence type="predicted"/>
<dbReference type="InterPro" id="IPR016181">
    <property type="entry name" value="Acyl_CoA_acyltransferase"/>
</dbReference>
<evidence type="ECO:0000313" key="2">
    <source>
        <dbReference type="EMBL" id="MFC4159508.1"/>
    </source>
</evidence>
<dbReference type="InterPro" id="IPR027455">
    <property type="entry name" value="Sper_AcTfrase_N"/>
</dbReference>
<keyword evidence="2" id="KW-0012">Acyltransferase</keyword>